<feature type="domain" description="S-Me-THD-like C-terminal" evidence="2">
    <location>
        <begin position="180"/>
        <end position="355"/>
    </location>
</feature>
<dbReference type="Proteomes" id="UP000034196">
    <property type="component" value="Unassembled WGS sequence"/>
</dbReference>
<reference evidence="3" key="1">
    <citation type="submission" date="2016-10" db="EMBL/GenBank/DDBJ databases">
        <title>Genome sequence of Streptomyces mangrovisoli MUSC 149.</title>
        <authorList>
            <person name="Lee L.-H."/>
            <person name="Ser H.-L."/>
        </authorList>
    </citation>
    <scope>NUCLEOTIDE SEQUENCE [LARGE SCALE GENOMIC DNA]</scope>
    <source>
        <strain evidence="3">MUSC 149</strain>
    </source>
</reference>
<dbReference type="SUPFAM" id="SSF160991">
    <property type="entry name" value="CV3147-like"/>
    <property type="match status" value="1"/>
</dbReference>
<dbReference type="EMBL" id="LAVA02000090">
    <property type="protein sequence ID" value="OIJ63875.1"/>
    <property type="molecule type" value="Genomic_DNA"/>
</dbReference>
<accession>A0A1J4NNJ0</accession>
<dbReference type="STRING" id="1428628.WN71_031170"/>
<dbReference type="AlphaFoldDB" id="A0A1J4NNJ0"/>
<sequence>MTGTPTDGPGRPGSLTPDHLRRLAAGARVLSAGTEESAFRVTLDWAAAELDAHGPVPLLPAHELPGAGLCVAVTLAGATAALAEQLPTGEEPVRAVRAVERLRGRAAEAIVPLNTAVENTLIAIATAARCGLPLVDGDGCGRVLPLLEQTLFALAGHSPAPLALATPGGDVVTVESAHGRVEDLVRPLLLACGGWGVVAAYAWPGADLARGLVAGTVGRAVAAGADEGEPAFAVYRPRRLCRGRIVAVEQSAGAYGHLDPAAASGDDAGLPSRPTSVLVDEDEGLRRRIRLEAHNEILLALADGALLASVPDQILILSAADRRVLDVERAVPGMVVEIAVVEADVRWHTARGRALARAGHGAPAARDEGRSL</sequence>
<evidence type="ECO:0000259" key="1">
    <source>
        <dbReference type="Pfam" id="PF06032"/>
    </source>
</evidence>
<dbReference type="InterPro" id="IPR010318">
    <property type="entry name" value="S-Me-THD_N"/>
</dbReference>
<dbReference type="Gene3D" id="3.40.1610.10">
    <property type="entry name" value="CV3147-like domain"/>
    <property type="match status" value="1"/>
</dbReference>
<evidence type="ECO:0008006" key="5">
    <source>
        <dbReference type="Google" id="ProtNLM"/>
    </source>
</evidence>
<feature type="domain" description="S-Me-THD N-terminal" evidence="1">
    <location>
        <begin position="19"/>
        <end position="175"/>
    </location>
</feature>
<gene>
    <name evidence="3" type="ORF">WN71_031170</name>
</gene>
<comment type="caution">
    <text evidence="3">The sequence shown here is derived from an EMBL/GenBank/DDBJ whole genome shotgun (WGS) entry which is preliminary data.</text>
</comment>
<protein>
    <recommendedName>
        <fullName evidence="5">DUF917 domain-containing protein</fullName>
    </recommendedName>
</protein>
<evidence type="ECO:0000313" key="4">
    <source>
        <dbReference type="Proteomes" id="UP000034196"/>
    </source>
</evidence>
<evidence type="ECO:0000313" key="3">
    <source>
        <dbReference type="EMBL" id="OIJ63875.1"/>
    </source>
</evidence>
<proteinExistence type="predicted"/>
<dbReference type="Pfam" id="PF20906">
    <property type="entry name" value="S-Me-THD_C"/>
    <property type="match status" value="1"/>
</dbReference>
<keyword evidence="4" id="KW-1185">Reference proteome</keyword>
<dbReference type="Pfam" id="PF06032">
    <property type="entry name" value="S-Me-THD_N"/>
    <property type="match status" value="1"/>
</dbReference>
<organism evidence="3 4">
    <name type="scientific">Streptomyces mangrovisoli</name>
    <dbReference type="NCBI Taxonomy" id="1428628"/>
    <lineage>
        <taxon>Bacteria</taxon>
        <taxon>Bacillati</taxon>
        <taxon>Actinomycetota</taxon>
        <taxon>Actinomycetes</taxon>
        <taxon>Kitasatosporales</taxon>
        <taxon>Streptomycetaceae</taxon>
        <taxon>Streptomyces</taxon>
    </lineage>
</organism>
<evidence type="ECO:0000259" key="2">
    <source>
        <dbReference type="Pfam" id="PF20906"/>
    </source>
</evidence>
<dbReference type="InterPro" id="IPR048350">
    <property type="entry name" value="S-Me-THD-like_C"/>
</dbReference>
<dbReference type="OrthoDB" id="3170437at2"/>
<dbReference type="RefSeq" id="WP_046583896.1">
    <property type="nucleotide sequence ID" value="NZ_LAVA02000090.1"/>
</dbReference>
<name>A0A1J4NNJ0_9ACTN</name>
<dbReference type="InterPro" id="IPR027479">
    <property type="entry name" value="S-Me-THD_N_sf"/>
</dbReference>